<evidence type="ECO:0000313" key="1">
    <source>
        <dbReference type="EMBL" id="TGY91946.1"/>
    </source>
</evidence>
<name>A0AC61RRJ2_9FIRM</name>
<organism evidence="1 2">
    <name type="scientific">Petralouisia muris</name>
    <dbReference type="NCBI Taxonomy" id="3032872"/>
    <lineage>
        <taxon>Bacteria</taxon>
        <taxon>Bacillati</taxon>
        <taxon>Bacillota</taxon>
        <taxon>Clostridia</taxon>
        <taxon>Lachnospirales</taxon>
        <taxon>Lachnospiraceae</taxon>
        <taxon>Petralouisia</taxon>
    </lineage>
</organism>
<dbReference type="Proteomes" id="UP000304953">
    <property type="component" value="Unassembled WGS sequence"/>
</dbReference>
<evidence type="ECO:0000313" key="2">
    <source>
        <dbReference type="Proteomes" id="UP000304953"/>
    </source>
</evidence>
<dbReference type="EMBL" id="SRYA01000049">
    <property type="protein sequence ID" value="TGY91946.1"/>
    <property type="molecule type" value="Genomic_DNA"/>
</dbReference>
<proteinExistence type="predicted"/>
<reference evidence="1" key="1">
    <citation type="submission" date="2019-04" db="EMBL/GenBank/DDBJ databases">
        <title>Microbes associate with the intestines of laboratory mice.</title>
        <authorList>
            <person name="Navarre W."/>
            <person name="Wong E."/>
            <person name="Huang K."/>
            <person name="Tropini C."/>
            <person name="Ng K."/>
            <person name="Yu B."/>
        </authorList>
    </citation>
    <scope>NUCLEOTIDE SEQUENCE</scope>
    <source>
        <strain evidence="1">NM01_1-7b</strain>
    </source>
</reference>
<protein>
    <submittedName>
        <fullName evidence="1">Uncharacterized protein</fullName>
    </submittedName>
</protein>
<accession>A0AC61RRJ2</accession>
<comment type="caution">
    <text evidence="1">The sequence shown here is derived from an EMBL/GenBank/DDBJ whole genome shotgun (WGS) entry which is preliminary data.</text>
</comment>
<gene>
    <name evidence="1" type="ORF">E5329_19685</name>
</gene>
<keyword evidence="2" id="KW-1185">Reference proteome</keyword>
<sequence length="198" mass="21259">MKKKNMFLQLALTAALLVSTFSTTAYASDVTSTRDIPVGGSGQVEMVGTIEPTILTVTMPTFVPFNISNSLSTQNKVISPRINVKNNSNVPVQVDVAYTSVDISKLKNTTWSNTGAVTANQIAIGLKQEETPGEMPKDLSNARWLEANKQQDMNVLILNSNQEGALYVVGTLGQDVSESATFNVTPTFVVRKTSGTAN</sequence>